<evidence type="ECO:0000256" key="1">
    <source>
        <dbReference type="SAM" id="Coils"/>
    </source>
</evidence>
<feature type="coiled-coil region" evidence="1">
    <location>
        <begin position="30"/>
        <end position="57"/>
    </location>
</feature>
<dbReference type="PANTHER" id="PTHR13520">
    <property type="entry name" value="RAD50-INTERACTING PROTEIN 1 RINT-1"/>
    <property type="match status" value="1"/>
</dbReference>
<dbReference type="InterPro" id="IPR007528">
    <property type="entry name" value="RINT1_Tip20"/>
</dbReference>
<dbReference type="Proteomes" id="UP000694865">
    <property type="component" value="Unplaced"/>
</dbReference>
<accession>A0ABM0M434</accession>
<gene>
    <name evidence="3" type="primary">LOC100377916</name>
</gene>
<name>A0ABM0M434_SACKO</name>
<dbReference type="Gene3D" id="1.20.58.1420">
    <property type="entry name" value="Dsl1p vesicle tethering complex, Tip20p subunit, domain B"/>
    <property type="match status" value="1"/>
</dbReference>
<organism evidence="2 3">
    <name type="scientific">Saccoglossus kowalevskii</name>
    <name type="common">Acorn worm</name>
    <dbReference type="NCBI Taxonomy" id="10224"/>
    <lineage>
        <taxon>Eukaryota</taxon>
        <taxon>Metazoa</taxon>
        <taxon>Hemichordata</taxon>
        <taxon>Enteropneusta</taxon>
        <taxon>Harrimaniidae</taxon>
        <taxon>Saccoglossus</taxon>
    </lineage>
</organism>
<dbReference type="PROSITE" id="PS51386">
    <property type="entry name" value="RINT1_TIP20"/>
    <property type="match status" value="1"/>
</dbReference>
<dbReference type="PANTHER" id="PTHR13520:SF0">
    <property type="entry name" value="RAD50-INTERACTING PROTEIN 1"/>
    <property type="match status" value="1"/>
</dbReference>
<keyword evidence="2" id="KW-1185">Reference proteome</keyword>
<evidence type="ECO:0000313" key="3">
    <source>
        <dbReference type="RefSeq" id="XP_006814775.1"/>
    </source>
</evidence>
<dbReference type="InterPro" id="IPR042042">
    <property type="entry name" value="Tip20p_domB"/>
</dbReference>
<dbReference type="Pfam" id="PF04437">
    <property type="entry name" value="RINT1_TIP1"/>
    <property type="match status" value="1"/>
</dbReference>
<dbReference type="GeneID" id="100377916"/>
<evidence type="ECO:0000313" key="2">
    <source>
        <dbReference type="Proteomes" id="UP000694865"/>
    </source>
</evidence>
<dbReference type="InterPro" id="IPR042044">
    <property type="entry name" value="EXOC6PINT-1/Sec15/Tip20_C_dom2"/>
</dbReference>
<keyword evidence="1" id="KW-0175">Coiled coil</keyword>
<dbReference type="RefSeq" id="XP_006814775.1">
    <property type="nucleotide sequence ID" value="XM_006814712.1"/>
</dbReference>
<sequence>MAAEVEINTDFEEEVTYFINTEVGDDVKSLGKVNEIRQQLMEQKKSLEERLSAASSEVPQRINEALNDAESAVKRMQELAIVEKETRNDITRHLTKAEPIINELSKMTNQVKELEKYMNYMKWVEEVEKLSSEIQLSLVAGGIPSAVIHFADLAELSEAIQGSSCHNLIDFVSSTVLFWYKILKDNISSEFDEVLKILRWPFISSTVPGPPLPNHAELILKMETLFGQLLKLQLPYPCIRNFVYDNLCSDNLSSDDKSILEYSSLPGCRPILLPLQLLLNPLKKRFKYHFYGKKQTNNISKPEWYFTQVLNWIRDHCTFLDNTVQPMLNKAGLANLDARVEFIRGLMVIVTSKLSQDIPDLLYDENLLSHTIDEALLFDREVRSNFGYSASQPGCLHILTEHDCYEKWVNVEKKFAVEKTDNLLASANAWTSQYKDISDVDELKVPECAENFMTLLLVITDRYKNLPYPVHRLRFLELQLELLDDFRIRLLQVMKEESKVPLEPNFSAILNALNYVMVVLQEWSEQVFFLHLQYFKMEQESFNTAVEQSQGSSALDQSILTQAFDESKLDKMEGTVFDEIINLYKILRHEMVSIMSAAVVDDVKAKSRSYRVDKWFSMPSQKNFIVLGLSASACDMLQMLKDRLHLVQQQVCLSIFNTIWQKVAESLNKFIYEEVILSNRFNEGGAAQLQYDMTRNLFPMFGEYTQRPDNYFKDVKEACILLNLNLGSAILLRDVLFHALHEDTSDDSPTTPKPRPALNDIGVYRLTPASAERILNLRTDWPKT</sequence>
<protein>
    <submittedName>
        <fullName evidence="3">RAD50-interacting protein 1-like</fullName>
    </submittedName>
</protein>
<dbReference type="Gene3D" id="1.20.58.670">
    <property type="entry name" value="Dsl1p vesicle tethering complex, Tip20p subunit, domain D"/>
    <property type="match status" value="1"/>
</dbReference>
<proteinExistence type="predicted"/>
<reference evidence="3" key="1">
    <citation type="submission" date="2025-08" db="UniProtKB">
        <authorList>
            <consortium name="RefSeq"/>
        </authorList>
    </citation>
    <scope>IDENTIFICATION</scope>
    <source>
        <tissue evidence="3">Testes</tissue>
    </source>
</reference>